<gene>
    <name evidence="1" type="ORF">GARC_0820</name>
</gene>
<proteinExistence type="predicted"/>
<evidence type="ECO:0000313" key="1">
    <source>
        <dbReference type="EMBL" id="GAC17801.1"/>
    </source>
</evidence>
<dbReference type="EMBL" id="BAEO01000010">
    <property type="protein sequence ID" value="GAC17801.1"/>
    <property type="molecule type" value="Genomic_DNA"/>
</dbReference>
<accession>K6Y1N7</accession>
<dbReference type="Proteomes" id="UP000006327">
    <property type="component" value="Unassembled WGS sequence"/>
</dbReference>
<keyword evidence="2" id="KW-1185">Reference proteome</keyword>
<organism evidence="1 2">
    <name type="scientific">Paraglaciecola arctica BSs20135</name>
    <dbReference type="NCBI Taxonomy" id="493475"/>
    <lineage>
        <taxon>Bacteria</taxon>
        <taxon>Pseudomonadati</taxon>
        <taxon>Pseudomonadota</taxon>
        <taxon>Gammaproteobacteria</taxon>
        <taxon>Alteromonadales</taxon>
        <taxon>Alteromonadaceae</taxon>
        <taxon>Paraglaciecola</taxon>
    </lineage>
</organism>
<reference evidence="1 2" key="1">
    <citation type="journal article" date="2017" name="Antonie Van Leeuwenhoek">
        <title>Rhizobium rhizosphaerae sp. nov., a novel species isolated from rice rhizosphere.</title>
        <authorList>
            <person name="Zhao J.J."/>
            <person name="Zhang J."/>
            <person name="Zhang R.J."/>
            <person name="Zhang C.W."/>
            <person name="Yin H.Q."/>
            <person name="Zhang X.X."/>
        </authorList>
    </citation>
    <scope>NUCLEOTIDE SEQUENCE [LARGE SCALE GENOMIC DNA]</scope>
    <source>
        <strain evidence="1 2">BSs20135</strain>
    </source>
</reference>
<dbReference type="STRING" id="493475.GARC_0820"/>
<evidence type="ECO:0000313" key="2">
    <source>
        <dbReference type="Proteomes" id="UP000006327"/>
    </source>
</evidence>
<dbReference type="AlphaFoldDB" id="K6Y1N7"/>
<name>K6Y1N7_9ALTE</name>
<protein>
    <submittedName>
        <fullName evidence="1">Uncharacterized protein</fullName>
    </submittedName>
</protein>
<comment type="caution">
    <text evidence="1">The sequence shown here is derived from an EMBL/GenBank/DDBJ whole genome shotgun (WGS) entry which is preliminary data.</text>
</comment>
<sequence length="37" mass="4204">MLKTATFCHCVKNNINDGFERLSDMDIAPNTLIICNF</sequence>